<dbReference type="PANTHER" id="PTHR42933">
    <property type="entry name" value="SLR6095 PROTEIN"/>
    <property type="match status" value="1"/>
</dbReference>
<evidence type="ECO:0000256" key="6">
    <source>
        <dbReference type="ARBA" id="ARBA00022747"/>
    </source>
</evidence>
<keyword evidence="6" id="KW-0680">Restriction system</keyword>
<keyword evidence="3 11" id="KW-0489">Methyltransferase</keyword>
<evidence type="ECO:0000313" key="12">
    <source>
        <dbReference type="Proteomes" id="UP000185434"/>
    </source>
</evidence>
<dbReference type="GO" id="GO:0009007">
    <property type="term" value="F:site-specific DNA-methyltransferase (adenine-specific) activity"/>
    <property type="evidence" value="ECO:0007669"/>
    <property type="project" value="UniProtKB-EC"/>
</dbReference>
<reference evidence="11 12" key="1">
    <citation type="submission" date="2014-08" db="EMBL/GenBank/DDBJ databases">
        <title>Complete genome sequence of Corynebacterium frankenforstense ST18(T) (=DSM 45800(T)), isolated from raw cow milk.</title>
        <authorList>
            <person name="Ruckert C."/>
            <person name="Albersmeier A."/>
            <person name="Winkler A."/>
            <person name="Lipski A."/>
            <person name="Kalinowski J."/>
        </authorList>
    </citation>
    <scope>NUCLEOTIDE SEQUENCE [LARGE SCALE GENOMIC DNA]</scope>
    <source>
        <strain evidence="11 12">ST18</strain>
    </source>
</reference>
<dbReference type="Gene3D" id="3.40.50.150">
    <property type="entry name" value="Vaccinia Virus protein VP39"/>
    <property type="match status" value="1"/>
</dbReference>
<dbReference type="SUPFAM" id="SSF53335">
    <property type="entry name" value="S-adenosyl-L-methionine-dependent methyltransferases"/>
    <property type="match status" value="1"/>
</dbReference>
<dbReference type="GO" id="GO:0008170">
    <property type="term" value="F:N-methyltransferase activity"/>
    <property type="evidence" value="ECO:0007669"/>
    <property type="project" value="InterPro"/>
</dbReference>
<dbReference type="GO" id="GO:0009307">
    <property type="term" value="P:DNA restriction-modification system"/>
    <property type="evidence" value="ECO:0007669"/>
    <property type="project" value="UniProtKB-KW"/>
</dbReference>
<dbReference type="KEGG" id="cfk:CFRA_00460"/>
<dbReference type="InterPro" id="IPR038333">
    <property type="entry name" value="T1MK-like_N_sf"/>
</dbReference>
<proteinExistence type="inferred from homology"/>
<name>A0A1L7CQ94_9CORY</name>
<evidence type="ECO:0000259" key="10">
    <source>
        <dbReference type="Pfam" id="PF12161"/>
    </source>
</evidence>
<evidence type="ECO:0000313" key="11">
    <source>
        <dbReference type="EMBL" id="APT88014.1"/>
    </source>
</evidence>
<keyword evidence="5" id="KW-0949">S-adenosyl-L-methionine</keyword>
<evidence type="ECO:0000256" key="8">
    <source>
        <dbReference type="SAM" id="MobiDB-lite"/>
    </source>
</evidence>
<sequence length="664" mass="73585">MSHQKLTQSAVWDTADKHLRNVVEPHEYGDYILPFTVLRRIECVLEPTKQELLDEIESLKAREVARGERDADADNAVPLTSGSISRLDSMARHGLQLPFYNTSTKSLKRIAQTDDALIDAMEEYLSGFSEDIDDIWVNFEFSDKIHKLDAEGILLPMIRHFASLDLSPETMDEYSMGDLFENLMYRSFSLKGAGAGAFYTPRDAVALAVDVLLASDDHGLTEAGARPVRSVYDPTAGTGGMLIFGAKGIKSMNPNATVDIFGQEKMPVAYATGKSDILIAGGRPDSVRKGNTLLEDLYEGMTFDYVLSNPPFGSDWSNEYESVLEESAVDGTRFGHGLPSKSDGQSLFMCHVAHKLRPAGPDGQGGRGAVFSNGSPLFTGAPESGPDSIRKWLLTSDLVDCIIQLPTNIFYGTGISTYVWILDTNKEDRRKGYIQLIDGSECWQPMAKGMGDKRREISESGRLKILAEYQAFENTYMSRIVTANDLGFKDVPVKRQARLRVVVTDESRDQVRAHEKGGEEYVALLDGLDGLGFAELEKTLKARAKGAGLKLPATLKKDIIAAITVHDPEIEPVIDKKGKPVLDPLFSMTERIPLSEDVDEHMEREVVPFASDVVWDESKAKTGYEIPFTRIFYKPEPVRDLDEIDADVQRVMGELAELFESVKE</sequence>
<dbReference type="InterPro" id="IPR002052">
    <property type="entry name" value="DNA_methylase_N6_adenine_CS"/>
</dbReference>
<dbReference type="PROSITE" id="PS00092">
    <property type="entry name" value="N6_MTASE"/>
    <property type="match status" value="1"/>
</dbReference>
<dbReference type="GO" id="GO:0003677">
    <property type="term" value="F:DNA binding"/>
    <property type="evidence" value="ECO:0007669"/>
    <property type="project" value="InterPro"/>
</dbReference>
<dbReference type="EMBL" id="CP009247">
    <property type="protein sequence ID" value="APT88014.1"/>
    <property type="molecule type" value="Genomic_DNA"/>
</dbReference>
<dbReference type="OrthoDB" id="9784823at2"/>
<evidence type="ECO:0000259" key="9">
    <source>
        <dbReference type="Pfam" id="PF02384"/>
    </source>
</evidence>
<comment type="catalytic activity">
    <reaction evidence="7">
        <text>a 2'-deoxyadenosine in DNA + S-adenosyl-L-methionine = an N(6)-methyl-2'-deoxyadenosine in DNA + S-adenosyl-L-homocysteine + H(+)</text>
        <dbReference type="Rhea" id="RHEA:15197"/>
        <dbReference type="Rhea" id="RHEA-COMP:12418"/>
        <dbReference type="Rhea" id="RHEA-COMP:12419"/>
        <dbReference type="ChEBI" id="CHEBI:15378"/>
        <dbReference type="ChEBI" id="CHEBI:57856"/>
        <dbReference type="ChEBI" id="CHEBI:59789"/>
        <dbReference type="ChEBI" id="CHEBI:90615"/>
        <dbReference type="ChEBI" id="CHEBI:90616"/>
        <dbReference type="EC" id="2.1.1.72"/>
    </reaction>
</comment>
<evidence type="ECO:0000256" key="4">
    <source>
        <dbReference type="ARBA" id="ARBA00022679"/>
    </source>
</evidence>
<comment type="similarity">
    <text evidence="1">Belongs to the N(4)/N(6)-methyltransferase family.</text>
</comment>
<dbReference type="GO" id="GO:0032259">
    <property type="term" value="P:methylation"/>
    <property type="evidence" value="ECO:0007669"/>
    <property type="project" value="UniProtKB-KW"/>
</dbReference>
<keyword evidence="12" id="KW-1185">Reference proteome</keyword>
<dbReference type="PANTHER" id="PTHR42933:SF3">
    <property type="entry name" value="TYPE I RESTRICTION ENZYME MJAVIII METHYLASE SUBUNIT"/>
    <property type="match status" value="1"/>
</dbReference>
<gene>
    <name evidence="11" type="ORF">CFRA_00460</name>
</gene>
<dbReference type="AlphaFoldDB" id="A0A1L7CQ94"/>
<accession>A0A1L7CQ94</accession>
<dbReference type="Pfam" id="PF12161">
    <property type="entry name" value="HsdM_N"/>
    <property type="match status" value="1"/>
</dbReference>
<evidence type="ECO:0000256" key="3">
    <source>
        <dbReference type="ARBA" id="ARBA00022603"/>
    </source>
</evidence>
<evidence type="ECO:0000256" key="2">
    <source>
        <dbReference type="ARBA" id="ARBA00011900"/>
    </source>
</evidence>
<feature type="domain" description="N6 adenine-specific DNA methyltransferase N-terminal" evidence="10">
    <location>
        <begin position="8"/>
        <end position="161"/>
    </location>
</feature>
<dbReference type="STRING" id="1437875.CFRA_00460"/>
<feature type="domain" description="DNA methylase adenine-specific" evidence="9">
    <location>
        <begin position="175"/>
        <end position="482"/>
    </location>
</feature>
<dbReference type="InterPro" id="IPR029063">
    <property type="entry name" value="SAM-dependent_MTases_sf"/>
</dbReference>
<dbReference type="EC" id="2.1.1.72" evidence="2"/>
<evidence type="ECO:0000256" key="7">
    <source>
        <dbReference type="ARBA" id="ARBA00047942"/>
    </source>
</evidence>
<evidence type="ECO:0000256" key="1">
    <source>
        <dbReference type="ARBA" id="ARBA00006594"/>
    </source>
</evidence>
<dbReference type="Pfam" id="PF02384">
    <property type="entry name" value="N6_Mtase"/>
    <property type="match status" value="1"/>
</dbReference>
<protein>
    <recommendedName>
        <fullName evidence="2">site-specific DNA-methyltransferase (adenine-specific)</fullName>
        <ecNumber evidence="2">2.1.1.72</ecNumber>
    </recommendedName>
</protein>
<dbReference type="InterPro" id="IPR051537">
    <property type="entry name" value="DNA_Adenine_Mtase"/>
</dbReference>
<keyword evidence="4" id="KW-0808">Transferase</keyword>
<evidence type="ECO:0000256" key="5">
    <source>
        <dbReference type="ARBA" id="ARBA00022691"/>
    </source>
</evidence>
<dbReference type="RefSeq" id="WP_075662987.1">
    <property type="nucleotide sequence ID" value="NZ_CP009247.1"/>
</dbReference>
<dbReference type="REBASE" id="182335">
    <property type="entry name" value="M.Cfr45800ORF460P"/>
</dbReference>
<organism evidence="11 12">
    <name type="scientific">Corynebacterium frankenforstense DSM 45800</name>
    <dbReference type="NCBI Taxonomy" id="1437875"/>
    <lineage>
        <taxon>Bacteria</taxon>
        <taxon>Bacillati</taxon>
        <taxon>Actinomycetota</taxon>
        <taxon>Actinomycetes</taxon>
        <taxon>Mycobacteriales</taxon>
        <taxon>Corynebacteriaceae</taxon>
        <taxon>Corynebacterium</taxon>
    </lineage>
</organism>
<dbReference type="Gene3D" id="1.20.1260.30">
    <property type="match status" value="1"/>
</dbReference>
<dbReference type="InterPro" id="IPR003356">
    <property type="entry name" value="DNA_methylase_A-5"/>
</dbReference>
<feature type="region of interest" description="Disordered" evidence="8">
    <location>
        <begin position="360"/>
        <end position="384"/>
    </location>
</feature>
<dbReference type="InterPro" id="IPR022749">
    <property type="entry name" value="D12N6_MeTrfase_N"/>
</dbReference>
<dbReference type="Proteomes" id="UP000185434">
    <property type="component" value="Chromosome"/>
</dbReference>
<dbReference type="PRINTS" id="PR00507">
    <property type="entry name" value="N12N6MTFRASE"/>
</dbReference>